<comment type="cofactor">
    <cofactor evidence="2">
        <name>Zn(2+)</name>
        <dbReference type="ChEBI" id="CHEBI:29105"/>
    </cofactor>
</comment>
<dbReference type="AlphaFoldDB" id="A0A9X2XYP6"/>
<feature type="transmembrane region" description="Helical" evidence="12">
    <location>
        <begin position="7"/>
        <end position="25"/>
    </location>
</feature>
<organism evidence="15 16">
    <name type="scientific">Paraflavisolibacter caeni</name>
    <dbReference type="NCBI Taxonomy" id="2982496"/>
    <lineage>
        <taxon>Bacteria</taxon>
        <taxon>Pseudomonadati</taxon>
        <taxon>Bacteroidota</taxon>
        <taxon>Chitinophagia</taxon>
        <taxon>Chitinophagales</taxon>
        <taxon>Chitinophagaceae</taxon>
        <taxon>Paraflavisolibacter</taxon>
    </lineage>
</organism>
<keyword evidence="16" id="KW-1185">Reference proteome</keyword>
<keyword evidence="10" id="KW-0862">Zinc</keyword>
<dbReference type="GO" id="GO:0008270">
    <property type="term" value="F:zinc ion binding"/>
    <property type="evidence" value="ECO:0007669"/>
    <property type="project" value="InterPro"/>
</dbReference>
<dbReference type="SUPFAM" id="SSF63737">
    <property type="entry name" value="Leukotriene A4 hydrolase N-terminal domain"/>
    <property type="match status" value="1"/>
</dbReference>
<evidence type="ECO:0000256" key="7">
    <source>
        <dbReference type="ARBA" id="ARBA00022670"/>
    </source>
</evidence>
<accession>A0A9X2XYP6</accession>
<protein>
    <recommendedName>
        <fullName evidence="5">Aminopeptidase N</fullName>
        <ecNumber evidence="4">3.4.11.2</ecNumber>
    </recommendedName>
</protein>
<evidence type="ECO:0000256" key="12">
    <source>
        <dbReference type="SAM" id="Phobius"/>
    </source>
</evidence>
<keyword evidence="8" id="KW-0479">Metal-binding</keyword>
<dbReference type="RefSeq" id="WP_279297508.1">
    <property type="nucleotide sequence ID" value="NZ_JAOTIF010000009.1"/>
</dbReference>
<evidence type="ECO:0000256" key="4">
    <source>
        <dbReference type="ARBA" id="ARBA00012564"/>
    </source>
</evidence>
<keyword evidence="12" id="KW-0472">Membrane</keyword>
<keyword evidence="12" id="KW-0812">Transmembrane</keyword>
<dbReference type="GO" id="GO:0006508">
    <property type="term" value="P:proteolysis"/>
    <property type="evidence" value="ECO:0007669"/>
    <property type="project" value="UniProtKB-KW"/>
</dbReference>
<keyword evidence="6 15" id="KW-0031">Aminopeptidase</keyword>
<reference evidence="15" key="2">
    <citation type="submission" date="2023-04" db="EMBL/GenBank/DDBJ databases">
        <title>Paracnuella aquatica gen. nov., sp. nov., a member of the family Chitinophagaceae isolated from a hot spring.</title>
        <authorList>
            <person name="Wang C."/>
        </authorList>
    </citation>
    <scope>NUCLEOTIDE SEQUENCE</scope>
    <source>
        <strain evidence="15">LB-8</strain>
    </source>
</reference>
<comment type="catalytic activity">
    <reaction evidence="1">
        <text>Release of an N-terminal amino acid, Xaa-|-Yaa- from a peptide, amide or arylamide. Xaa is preferably Ala, but may be most amino acids including Pro (slow action). When a terminal hydrophobic residue is followed by a prolyl residue, the two may be released as an intact Xaa-Pro dipeptide.</text>
        <dbReference type="EC" id="3.4.11.2"/>
    </reaction>
</comment>
<keyword evidence="11" id="KW-0482">Metalloprotease</keyword>
<evidence type="ECO:0000313" key="16">
    <source>
        <dbReference type="Proteomes" id="UP001155483"/>
    </source>
</evidence>
<evidence type="ECO:0000256" key="9">
    <source>
        <dbReference type="ARBA" id="ARBA00022801"/>
    </source>
</evidence>
<evidence type="ECO:0000256" key="6">
    <source>
        <dbReference type="ARBA" id="ARBA00022438"/>
    </source>
</evidence>
<comment type="similarity">
    <text evidence="3">Belongs to the peptidase M1 family.</text>
</comment>
<proteinExistence type="inferred from homology"/>
<sequence length="867" mass="99819">MDLEKKINTTILISSFLFIICSLLLSCSPKNIPASEISVETGVPYTLAVYRKQVLQHIGYKLTLDIPEKKEERIAADEVISFSWKKNQHPLLIDFKEGKDHIKNVRVNGKQIPVAFEKEHIQIEPRFLRNGKNKVAIQFIAGNLSLNRNDDYLYTLLVPDRARTVFPCFDQPDLKASFQLTLSVPLVWSAVSNAPLKDSSLVGAMKTYRFEPSDTISTYLFSFVAGKFNKVQKEMGGRVMNFYHRETDTSKIRLSLDPIFRIHQNSLKFMQDYTSIPYPFKKFDFAAIPDFQFGGMEHVGAIQYKASALFLDEGATKDQEQDRASVLAHETAHMWFGDLVTMRWFDDVWMKEVFANFMADKITGTVLTGTNYNLKFLLDHYPAAYSVDRTAGANPIRQPLQNLKDAGTLYGNIIYHKAPIVMRQLELILGQDSLREGLREYLKIYANSNASWLDLIRILDERTPVDLQTWNKIWVEETGRPIFDYSLSKDRDKITQLKISQRGEDGSSRKWPQFFEISLVYPDHMEQVAVNMSEQDVIVTEAEGKGVPSFIFFNATGKGYGLFPIDGPLIAQVVNMNDPVMRASAYINLYENMLSRRYYTPLQLIDGYRTKLLAEPEELNLRLMTSQLGNTFWRFILPSERARLATVLEKDLWTAMQKVSAPNKKKILFTAFQSIALSKNAVDSLYKVWKEQKPPLDVKLTEDDYTSLALALAVRDQPDQTILEEQLKRIKNPDRKQRLAFMLPALSRDVQQRDSFFLSLKEEKNREKETWVTTSLQYLHHPLRVATSQKYLKESLDLLEEIQRTGDIFFPQSWLQSILGGYQSREAANIVRAFLEEHPGYHPKLREKILQAADGLFRAERILYSNE</sequence>
<dbReference type="Gene3D" id="2.60.40.1730">
    <property type="entry name" value="tricorn interacting facor f3 domain"/>
    <property type="match status" value="1"/>
</dbReference>
<evidence type="ECO:0000256" key="5">
    <source>
        <dbReference type="ARBA" id="ARBA00015611"/>
    </source>
</evidence>
<reference evidence="15" key="1">
    <citation type="submission" date="2022-09" db="EMBL/GenBank/DDBJ databases">
        <authorList>
            <person name="Yuan C."/>
            <person name="Ke Z."/>
        </authorList>
    </citation>
    <scope>NUCLEOTIDE SEQUENCE</scope>
    <source>
        <strain evidence="15">LB-8</strain>
    </source>
</reference>
<dbReference type="PROSITE" id="PS51257">
    <property type="entry name" value="PROKAR_LIPOPROTEIN"/>
    <property type="match status" value="1"/>
</dbReference>
<evidence type="ECO:0000256" key="2">
    <source>
        <dbReference type="ARBA" id="ARBA00001947"/>
    </source>
</evidence>
<dbReference type="GO" id="GO:0043171">
    <property type="term" value="P:peptide catabolic process"/>
    <property type="evidence" value="ECO:0007669"/>
    <property type="project" value="TreeGrafter"/>
</dbReference>
<evidence type="ECO:0000259" key="13">
    <source>
        <dbReference type="Pfam" id="PF01433"/>
    </source>
</evidence>
<dbReference type="Pfam" id="PF01433">
    <property type="entry name" value="Peptidase_M1"/>
    <property type="match status" value="1"/>
</dbReference>
<dbReference type="PANTHER" id="PTHR11533">
    <property type="entry name" value="PROTEASE M1 ZINC METALLOPROTEASE"/>
    <property type="match status" value="1"/>
</dbReference>
<dbReference type="GO" id="GO:0016285">
    <property type="term" value="F:alanyl aminopeptidase activity"/>
    <property type="evidence" value="ECO:0007669"/>
    <property type="project" value="UniProtKB-EC"/>
</dbReference>
<evidence type="ECO:0000313" key="15">
    <source>
        <dbReference type="EMBL" id="MCU7550068.1"/>
    </source>
</evidence>
<feature type="domain" description="Aminopeptidase N-like N-terminal" evidence="14">
    <location>
        <begin position="147"/>
        <end position="220"/>
    </location>
</feature>
<dbReference type="InterPro" id="IPR045357">
    <property type="entry name" value="Aminopeptidase_N-like_N"/>
</dbReference>
<dbReference type="InterPro" id="IPR042097">
    <property type="entry name" value="Aminopeptidase_N-like_N_sf"/>
</dbReference>
<evidence type="ECO:0000256" key="10">
    <source>
        <dbReference type="ARBA" id="ARBA00022833"/>
    </source>
</evidence>
<keyword evidence="12" id="KW-1133">Transmembrane helix</keyword>
<evidence type="ECO:0000256" key="8">
    <source>
        <dbReference type="ARBA" id="ARBA00022723"/>
    </source>
</evidence>
<dbReference type="InterPro" id="IPR027268">
    <property type="entry name" value="Peptidase_M4/M1_CTD_sf"/>
</dbReference>
<dbReference type="SUPFAM" id="SSF55486">
    <property type="entry name" value="Metalloproteases ('zincins'), catalytic domain"/>
    <property type="match status" value="1"/>
</dbReference>
<dbReference type="GO" id="GO:0016020">
    <property type="term" value="C:membrane"/>
    <property type="evidence" value="ECO:0007669"/>
    <property type="project" value="TreeGrafter"/>
</dbReference>
<dbReference type="EC" id="3.4.11.2" evidence="4"/>
<evidence type="ECO:0000256" key="3">
    <source>
        <dbReference type="ARBA" id="ARBA00010136"/>
    </source>
</evidence>
<dbReference type="PANTHER" id="PTHR11533:SF174">
    <property type="entry name" value="PUROMYCIN-SENSITIVE AMINOPEPTIDASE-RELATED"/>
    <property type="match status" value="1"/>
</dbReference>
<dbReference type="Proteomes" id="UP001155483">
    <property type="component" value="Unassembled WGS sequence"/>
</dbReference>
<gene>
    <name evidence="15" type="ORF">OCK74_13170</name>
</gene>
<dbReference type="CDD" id="cd09602">
    <property type="entry name" value="M1_APN"/>
    <property type="match status" value="1"/>
</dbReference>
<dbReference type="InterPro" id="IPR050344">
    <property type="entry name" value="Peptidase_M1_aminopeptidases"/>
</dbReference>
<keyword evidence="9" id="KW-0378">Hydrolase</keyword>
<evidence type="ECO:0000256" key="11">
    <source>
        <dbReference type="ARBA" id="ARBA00023049"/>
    </source>
</evidence>
<dbReference type="GO" id="GO:0042277">
    <property type="term" value="F:peptide binding"/>
    <property type="evidence" value="ECO:0007669"/>
    <property type="project" value="TreeGrafter"/>
</dbReference>
<evidence type="ECO:0000256" key="1">
    <source>
        <dbReference type="ARBA" id="ARBA00000098"/>
    </source>
</evidence>
<dbReference type="Pfam" id="PF17900">
    <property type="entry name" value="Peptidase_M1_N"/>
    <property type="match status" value="1"/>
</dbReference>
<comment type="caution">
    <text evidence="15">The sequence shown here is derived from an EMBL/GenBank/DDBJ whole genome shotgun (WGS) entry which is preliminary data.</text>
</comment>
<dbReference type="GO" id="GO:0005615">
    <property type="term" value="C:extracellular space"/>
    <property type="evidence" value="ECO:0007669"/>
    <property type="project" value="TreeGrafter"/>
</dbReference>
<dbReference type="InterPro" id="IPR001930">
    <property type="entry name" value="Peptidase_M1"/>
</dbReference>
<feature type="domain" description="Peptidase M1 membrane alanine aminopeptidase" evidence="13">
    <location>
        <begin position="262"/>
        <end position="470"/>
    </location>
</feature>
<dbReference type="EMBL" id="JAOTIF010000009">
    <property type="protein sequence ID" value="MCU7550068.1"/>
    <property type="molecule type" value="Genomic_DNA"/>
</dbReference>
<dbReference type="GO" id="GO:0005737">
    <property type="term" value="C:cytoplasm"/>
    <property type="evidence" value="ECO:0007669"/>
    <property type="project" value="TreeGrafter"/>
</dbReference>
<keyword evidence="7" id="KW-0645">Protease</keyword>
<dbReference type="GO" id="GO:0070006">
    <property type="term" value="F:metalloaminopeptidase activity"/>
    <property type="evidence" value="ECO:0007669"/>
    <property type="project" value="TreeGrafter"/>
</dbReference>
<evidence type="ECO:0000259" key="14">
    <source>
        <dbReference type="Pfam" id="PF17900"/>
    </source>
</evidence>
<dbReference type="InterPro" id="IPR014782">
    <property type="entry name" value="Peptidase_M1_dom"/>
</dbReference>
<name>A0A9X2XYP6_9BACT</name>
<dbReference type="Gene3D" id="1.10.390.10">
    <property type="entry name" value="Neutral Protease Domain 2"/>
    <property type="match status" value="1"/>
</dbReference>
<dbReference type="PRINTS" id="PR00756">
    <property type="entry name" value="ALADIPTASE"/>
</dbReference>